<reference evidence="2 3" key="1">
    <citation type="submission" date="2016-10" db="EMBL/GenBank/DDBJ databases">
        <authorList>
            <person name="de Groot N.N."/>
        </authorList>
    </citation>
    <scope>NUCLEOTIDE SEQUENCE [LARGE SCALE GENOMIC DNA]</scope>
    <source>
        <strain evidence="2 3">DSM 15269</strain>
    </source>
</reference>
<dbReference type="RefSeq" id="WP_092064642.1">
    <property type="nucleotide sequence ID" value="NZ_FNIN01000004.1"/>
</dbReference>
<evidence type="ECO:0000259" key="1">
    <source>
        <dbReference type="Pfam" id="PF13439"/>
    </source>
</evidence>
<feature type="domain" description="Glycosyltransferase subfamily 4-like N-terminal" evidence="1">
    <location>
        <begin position="16"/>
        <end position="177"/>
    </location>
</feature>
<dbReference type="Pfam" id="PF13692">
    <property type="entry name" value="Glyco_trans_1_4"/>
    <property type="match status" value="1"/>
</dbReference>
<dbReference type="STRING" id="206665.SAMN04488516_10418"/>
<dbReference type="AlphaFoldDB" id="A0A1H0D402"/>
<proteinExistence type="predicted"/>
<protein>
    <submittedName>
        <fullName evidence="2">Glycosyltransferase involved in cell wall bisynthesis</fullName>
    </submittedName>
</protein>
<dbReference type="SUPFAM" id="SSF53756">
    <property type="entry name" value="UDP-Glycosyltransferase/glycogen phosphorylase"/>
    <property type="match status" value="1"/>
</dbReference>
<keyword evidence="3" id="KW-1185">Reference proteome</keyword>
<dbReference type="Pfam" id="PF13439">
    <property type="entry name" value="Glyco_transf_4"/>
    <property type="match status" value="1"/>
</dbReference>
<dbReference type="InterPro" id="IPR028098">
    <property type="entry name" value="Glyco_trans_4-like_N"/>
</dbReference>
<accession>A0A1H0D402</accession>
<dbReference type="PANTHER" id="PTHR12526">
    <property type="entry name" value="GLYCOSYLTRANSFERASE"/>
    <property type="match status" value="1"/>
</dbReference>
<dbReference type="GO" id="GO:0016757">
    <property type="term" value="F:glycosyltransferase activity"/>
    <property type="evidence" value="ECO:0007669"/>
    <property type="project" value="UniProtKB-ARBA"/>
</dbReference>
<evidence type="ECO:0000313" key="3">
    <source>
        <dbReference type="Proteomes" id="UP000199602"/>
    </source>
</evidence>
<name>A0A1H0D402_9BACT</name>
<dbReference type="EMBL" id="FNIN01000004">
    <property type="protein sequence ID" value="SDN64863.1"/>
    <property type="molecule type" value="Genomic_DNA"/>
</dbReference>
<sequence>MSQKPILFRVTNNLGIGGIQRRLRSLLPKLLPWYEVHIVTYKAKGIFFNELQKQGVHCHFIPLKGKWDPIGIIKLAKLFKKYNADIVHTHSLGGNISGILAATIAKVPVKIAQVHLSSLHWYAKNKIHRKKQIIEENIVHLLFTNKILFVSKESQNYFLNHTRGLKHKVFLLHNGLELPKNSISIAPELSKLKKKVVGFVGRIAKGKGLDYFLEFAVEVLKQSDDFVFVIVGPGEVEKWKAKIPKWAKNDILFLGEKKDIYKYYKGLDILLFTSEPKIEGMPGVVLEAACLGIPILARKSEVLREIQEYYPNLKFIDEHVSKAEMLYKTLALKPADTSRIKEHFSIDAMLKRTIQLYQELMGKI</sequence>
<keyword evidence="2" id="KW-0808">Transferase</keyword>
<dbReference type="Gene3D" id="3.40.50.2000">
    <property type="entry name" value="Glycogen Phosphorylase B"/>
    <property type="match status" value="2"/>
</dbReference>
<organism evidence="2 3">
    <name type="scientific">Desulfonauticus submarinus</name>
    <dbReference type="NCBI Taxonomy" id="206665"/>
    <lineage>
        <taxon>Bacteria</taxon>
        <taxon>Pseudomonadati</taxon>
        <taxon>Thermodesulfobacteriota</taxon>
        <taxon>Desulfovibrionia</taxon>
        <taxon>Desulfovibrionales</taxon>
        <taxon>Desulfonauticaceae</taxon>
        <taxon>Desulfonauticus</taxon>
    </lineage>
</organism>
<dbReference type="OrthoDB" id="9803091at2"/>
<gene>
    <name evidence="2" type="ORF">SAMN04488516_10418</name>
</gene>
<evidence type="ECO:0000313" key="2">
    <source>
        <dbReference type="EMBL" id="SDN64863.1"/>
    </source>
</evidence>
<dbReference type="Proteomes" id="UP000199602">
    <property type="component" value="Unassembled WGS sequence"/>
</dbReference>